<name>A0ABV9CJ85_9ACTN</name>
<protein>
    <submittedName>
        <fullName evidence="3">PASTA domain-containing protein</fullName>
    </submittedName>
</protein>
<gene>
    <name evidence="3" type="ORF">ACFO60_20110</name>
</gene>
<reference evidence="4" key="1">
    <citation type="journal article" date="2019" name="Int. J. Syst. Evol. Microbiol.">
        <title>The Global Catalogue of Microorganisms (GCM) 10K type strain sequencing project: providing services to taxonomists for standard genome sequencing and annotation.</title>
        <authorList>
            <consortium name="The Broad Institute Genomics Platform"/>
            <consortium name="The Broad Institute Genome Sequencing Center for Infectious Disease"/>
            <person name="Wu L."/>
            <person name="Ma J."/>
        </authorList>
    </citation>
    <scope>NUCLEOTIDE SEQUENCE [LARGE SCALE GENOMIC DNA]</scope>
    <source>
        <strain evidence="4">CGMCC 4.7132</strain>
    </source>
</reference>
<evidence type="ECO:0000256" key="1">
    <source>
        <dbReference type="SAM" id="MobiDB-lite"/>
    </source>
</evidence>
<evidence type="ECO:0000313" key="4">
    <source>
        <dbReference type="Proteomes" id="UP001596004"/>
    </source>
</evidence>
<dbReference type="InterPro" id="IPR005543">
    <property type="entry name" value="PASTA_dom"/>
</dbReference>
<dbReference type="Gene3D" id="3.30.10.20">
    <property type="match status" value="3"/>
</dbReference>
<dbReference type="Proteomes" id="UP001596004">
    <property type="component" value="Unassembled WGS sequence"/>
</dbReference>
<dbReference type="EMBL" id="JBHSFP010000013">
    <property type="protein sequence ID" value="MFC4533084.1"/>
    <property type="molecule type" value="Genomic_DNA"/>
</dbReference>
<feature type="domain" description="PASTA" evidence="2">
    <location>
        <begin position="619"/>
        <end position="686"/>
    </location>
</feature>
<dbReference type="Pfam" id="PF03793">
    <property type="entry name" value="PASTA"/>
    <property type="match status" value="1"/>
</dbReference>
<proteinExistence type="predicted"/>
<dbReference type="CDD" id="cd06577">
    <property type="entry name" value="PASTA_pknB"/>
    <property type="match status" value="3"/>
</dbReference>
<dbReference type="InterPro" id="IPR011048">
    <property type="entry name" value="Haem_d1_sf"/>
</dbReference>
<dbReference type="SUPFAM" id="SSF51004">
    <property type="entry name" value="C-terminal (heme d1) domain of cytochrome cd1-nitrite reductase"/>
    <property type="match status" value="1"/>
</dbReference>
<dbReference type="PROSITE" id="PS51178">
    <property type="entry name" value="PASTA"/>
    <property type="match status" value="2"/>
</dbReference>
<organism evidence="3 4">
    <name type="scientific">Sphaerisporangium dianthi</name>
    <dbReference type="NCBI Taxonomy" id="1436120"/>
    <lineage>
        <taxon>Bacteria</taxon>
        <taxon>Bacillati</taxon>
        <taxon>Actinomycetota</taxon>
        <taxon>Actinomycetes</taxon>
        <taxon>Streptosporangiales</taxon>
        <taxon>Streptosporangiaceae</taxon>
        <taxon>Sphaerisporangium</taxon>
    </lineage>
</organism>
<comment type="caution">
    <text evidence="3">The sequence shown here is derived from an EMBL/GenBank/DDBJ whole genome shotgun (WGS) entry which is preliminary data.</text>
</comment>
<evidence type="ECO:0000259" key="2">
    <source>
        <dbReference type="PROSITE" id="PS51178"/>
    </source>
</evidence>
<dbReference type="SMART" id="SM00740">
    <property type="entry name" value="PASTA"/>
    <property type="match status" value="3"/>
</dbReference>
<sequence>MKLKWLRGPGRPAKRVGAALLAVVILGGVLAAAAGIGYTAARPLLNDGSAFMGKGHTAARLNGETGRSDAEVAMQLATGEERLQPVSLPGGRLAVVNEDTGKVIYLDAATLTADASADNRPASAGKIDVVSTESDGYLVDSEKDTIDKIAVPGASKGAPLTVEEGIKEAVPAADSIWVVTDTGDIIEVAGGREVRRIRLGAPPVGVTVADSQPIAVTEDGTAYVIDGDEPRAAGKLGVSGRSVFLGAWRGAGRHVLAVDPKSRRLAVLDPRTGHAFDVELDAGPRAELAAPVMLGDFAYVPDHSGPRLWKVDLRQGKAVGKPLDVPGQPGVFELKVTSGRVWANNQYDRRTLVVDAGGRHRYADKGAGPELTDTEGQNRVPEQPKAEPSTVPTRSPKADVEPSQPPADTTTPPIAATKVTVPAIERGTPYQEACATINQAGLRCRPVPASEETAGLEAGDVLDTRPAAGRPVAKGSRVEVRYVGPLLTPAVRGVPYKQACRELAAVKLKCEKGVAVGPALAPEELGVVSEQNPLADTEVARGDTITLSYPETIALPNVTDQPFAEACERLKQQYQMRCQGTVDGPPPAGKQPGLVSTQVPAADAVAKIGDLVQLRYYRGESTPGNVVGTLVTDACATIKSEGLDCVPAAGKCAGGTGRPVNEVYDQNPPGGTPVAVGGRVTLTHYSENCALGNYVNTAPDAACADLQAKGFGCNPVHVLNPTPNAVVAQDPPAGPSKLGTAVTIKFSPWTPAPSALGTAYPPGTAIPGGRLVYHYTCSAGGGKCRGLDRNEFYSLLAPGSPTVDADFRGEAHAVLMTCGTAPGQRKFWRTWNGGSPRYYQHVASETRPAADDSEELGCVW</sequence>
<evidence type="ECO:0000313" key="3">
    <source>
        <dbReference type="EMBL" id="MFC4533084.1"/>
    </source>
</evidence>
<feature type="region of interest" description="Disordered" evidence="1">
    <location>
        <begin position="360"/>
        <end position="413"/>
    </location>
</feature>
<accession>A0ABV9CJ85</accession>
<keyword evidence="4" id="KW-1185">Reference proteome</keyword>
<feature type="domain" description="PASTA" evidence="2">
    <location>
        <begin position="415"/>
        <end position="484"/>
    </location>
</feature>
<dbReference type="RefSeq" id="WP_380842127.1">
    <property type="nucleotide sequence ID" value="NZ_JBHSFP010000013.1"/>
</dbReference>